<dbReference type="Pfam" id="PF12833">
    <property type="entry name" value="HTH_18"/>
    <property type="match status" value="1"/>
</dbReference>
<gene>
    <name evidence="11" type="ORF">FN924_06380</name>
</gene>
<dbReference type="InterPro" id="IPR011006">
    <property type="entry name" value="CheY-like_superfamily"/>
</dbReference>
<keyword evidence="6" id="KW-0238">DNA-binding</keyword>
<dbReference type="GO" id="GO:0003700">
    <property type="term" value="F:DNA-binding transcription factor activity"/>
    <property type="evidence" value="ECO:0007669"/>
    <property type="project" value="InterPro"/>
</dbReference>
<evidence type="ECO:0000256" key="8">
    <source>
        <dbReference type="PROSITE-ProRule" id="PRU00169"/>
    </source>
</evidence>
<keyword evidence="3 8" id="KW-0597">Phosphoprotein</keyword>
<dbReference type="InterPro" id="IPR018060">
    <property type="entry name" value="HTH_AraC"/>
</dbReference>
<dbReference type="InterPro" id="IPR001789">
    <property type="entry name" value="Sig_transdc_resp-reg_receiver"/>
</dbReference>
<proteinExistence type="predicted"/>
<dbReference type="InterPro" id="IPR051552">
    <property type="entry name" value="HptR"/>
</dbReference>
<keyword evidence="12" id="KW-1185">Reference proteome</keyword>
<evidence type="ECO:0000259" key="9">
    <source>
        <dbReference type="PROSITE" id="PS01124"/>
    </source>
</evidence>
<dbReference type="GO" id="GO:0005737">
    <property type="term" value="C:cytoplasm"/>
    <property type="evidence" value="ECO:0007669"/>
    <property type="project" value="UniProtKB-SubCell"/>
</dbReference>
<dbReference type="PROSITE" id="PS00041">
    <property type="entry name" value="HTH_ARAC_FAMILY_1"/>
    <property type="match status" value="1"/>
</dbReference>
<evidence type="ECO:0000256" key="6">
    <source>
        <dbReference type="ARBA" id="ARBA00023125"/>
    </source>
</evidence>
<feature type="modified residue" description="4-aspartylphosphate" evidence="8">
    <location>
        <position position="55"/>
    </location>
</feature>
<name>A0A516KEI7_9BACI</name>
<comment type="subcellular location">
    <subcellularLocation>
        <location evidence="1">Cytoplasm</location>
    </subcellularLocation>
</comment>
<dbReference type="GO" id="GO:0043565">
    <property type="term" value="F:sequence-specific DNA binding"/>
    <property type="evidence" value="ECO:0007669"/>
    <property type="project" value="InterPro"/>
</dbReference>
<dbReference type="PRINTS" id="PR00032">
    <property type="entry name" value="HTHARAC"/>
</dbReference>
<dbReference type="PANTHER" id="PTHR42713:SF3">
    <property type="entry name" value="TRANSCRIPTIONAL REGULATORY PROTEIN HPTR"/>
    <property type="match status" value="1"/>
</dbReference>
<evidence type="ECO:0000313" key="12">
    <source>
        <dbReference type="Proteomes" id="UP000315215"/>
    </source>
</evidence>
<evidence type="ECO:0000256" key="1">
    <source>
        <dbReference type="ARBA" id="ARBA00004496"/>
    </source>
</evidence>
<keyword evidence="7" id="KW-0804">Transcription</keyword>
<feature type="domain" description="Response regulatory" evidence="10">
    <location>
        <begin position="3"/>
        <end position="120"/>
    </location>
</feature>
<dbReference type="Gene3D" id="3.40.50.2300">
    <property type="match status" value="1"/>
</dbReference>
<dbReference type="SMART" id="SM00448">
    <property type="entry name" value="REC"/>
    <property type="match status" value="1"/>
</dbReference>
<sequence length="539" mass="63542">MLKLFIAEDEDTIRNGIISSIDWNMHDITICGEAANGEEALTLLDHVHPDIILTDIQMPKINGLDFIQQAKGRGLSFEAIILTGYEDFQYAKQSIRLNVFDYILKPALPSKILDAVLQAKQRIDQARLMNQQLHLLEEYADKNNYLEKVEKLHYWFHFPDQSKNEEKRISAKQLKMCIHPEDYLHVGIIRFPSKAISYYIDDYELLRFAAMNVTNETLSSFYSGKLEILFDHEFLIWVGNIDSHYDSSHLIPYLQQLKENYMRYLKLPIYIGIGRVKPSIEYVHDSYHEAKKALDEHYYYKEKDAFFYSELESQERKLSSHDKKLSDIENELITYIYQKQYDAALDKLEIWLTYLKENTSYHKDQMNVKAMTLIIEMQKFVQGTTLTKIEWENDFINWLEQMPTMKTFDEMSTILKKIFQNLFEIVTAEKPVHRTVQRAQAIIEGRYTENLTLESVANEVFVSSAYLSTLFKQELGINFLDYLHQYRITQAKILLTQHYKIYEVANKTGYKDERHFSSTFKKWTGMTPSNFQKESKISS</sequence>
<keyword evidence="2" id="KW-0963">Cytoplasm</keyword>
<dbReference type="InterPro" id="IPR009057">
    <property type="entry name" value="Homeodomain-like_sf"/>
</dbReference>
<dbReference type="OrthoDB" id="1699at2"/>
<accession>A0A516KEI7</accession>
<organism evidence="11 12">
    <name type="scientific">Radiobacillus deserti</name>
    <dbReference type="NCBI Taxonomy" id="2594883"/>
    <lineage>
        <taxon>Bacteria</taxon>
        <taxon>Bacillati</taxon>
        <taxon>Bacillota</taxon>
        <taxon>Bacilli</taxon>
        <taxon>Bacillales</taxon>
        <taxon>Bacillaceae</taxon>
        <taxon>Radiobacillus</taxon>
    </lineage>
</organism>
<dbReference type="GO" id="GO:0000160">
    <property type="term" value="P:phosphorelay signal transduction system"/>
    <property type="evidence" value="ECO:0007669"/>
    <property type="project" value="UniProtKB-KW"/>
</dbReference>
<evidence type="ECO:0000256" key="2">
    <source>
        <dbReference type="ARBA" id="ARBA00022490"/>
    </source>
</evidence>
<evidence type="ECO:0000256" key="3">
    <source>
        <dbReference type="ARBA" id="ARBA00022553"/>
    </source>
</evidence>
<dbReference type="Pfam" id="PF00072">
    <property type="entry name" value="Response_reg"/>
    <property type="match status" value="1"/>
</dbReference>
<dbReference type="CDD" id="cd17536">
    <property type="entry name" value="REC_YesN-like"/>
    <property type="match status" value="1"/>
</dbReference>
<dbReference type="InterPro" id="IPR020449">
    <property type="entry name" value="Tscrpt_reg_AraC-type_HTH"/>
</dbReference>
<dbReference type="SUPFAM" id="SSF46689">
    <property type="entry name" value="Homeodomain-like"/>
    <property type="match status" value="2"/>
</dbReference>
<dbReference type="Gene3D" id="1.10.10.60">
    <property type="entry name" value="Homeodomain-like"/>
    <property type="match status" value="2"/>
</dbReference>
<keyword evidence="5" id="KW-0805">Transcription regulation</keyword>
<protein>
    <submittedName>
        <fullName evidence="11">Response regulator</fullName>
    </submittedName>
</protein>
<dbReference type="EMBL" id="CP041666">
    <property type="protein sequence ID" value="QDP39823.1"/>
    <property type="molecule type" value="Genomic_DNA"/>
</dbReference>
<dbReference type="SUPFAM" id="SSF52172">
    <property type="entry name" value="CheY-like"/>
    <property type="match status" value="1"/>
</dbReference>
<evidence type="ECO:0000256" key="4">
    <source>
        <dbReference type="ARBA" id="ARBA00023012"/>
    </source>
</evidence>
<dbReference type="PROSITE" id="PS50110">
    <property type="entry name" value="RESPONSE_REGULATORY"/>
    <property type="match status" value="1"/>
</dbReference>
<dbReference type="AlphaFoldDB" id="A0A516KEI7"/>
<dbReference type="KEGG" id="aqt:FN924_06380"/>
<dbReference type="SMART" id="SM00342">
    <property type="entry name" value="HTH_ARAC"/>
    <property type="match status" value="1"/>
</dbReference>
<dbReference type="InterPro" id="IPR018062">
    <property type="entry name" value="HTH_AraC-typ_CS"/>
</dbReference>
<dbReference type="PANTHER" id="PTHR42713">
    <property type="entry name" value="HISTIDINE KINASE-RELATED"/>
    <property type="match status" value="1"/>
</dbReference>
<evidence type="ECO:0000256" key="7">
    <source>
        <dbReference type="ARBA" id="ARBA00023163"/>
    </source>
</evidence>
<reference evidence="11 12" key="1">
    <citation type="submission" date="2019-07" db="EMBL/GenBank/DDBJ databases">
        <authorList>
            <person name="Li J."/>
        </authorList>
    </citation>
    <scope>NUCLEOTIDE SEQUENCE [LARGE SCALE GENOMIC DNA]</scope>
    <source>
        <strain evidence="11 12">TKL69</strain>
    </source>
</reference>
<evidence type="ECO:0000256" key="5">
    <source>
        <dbReference type="ARBA" id="ARBA00023015"/>
    </source>
</evidence>
<feature type="domain" description="HTH araC/xylS-type" evidence="9">
    <location>
        <begin position="437"/>
        <end position="534"/>
    </location>
</feature>
<keyword evidence="4" id="KW-0902">Two-component regulatory system</keyword>
<evidence type="ECO:0000313" key="11">
    <source>
        <dbReference type="EMBL" id="QDP39823.1"/>
    </source>
</evidence>
<evidence type="ECO:0000259" key="10">
    <source>
        <dbReference type="PROSITE" id="PS50110"/>
    </source>
</evidence>
<dbReference type="Proteomes" id="UP000315215">
    <property type="component" value="Chromosome"/>
</dbReference>
<dbReference type="PROSITE" id="PS01124">
    <property type="entry name" value="HTH_ARAC_FAMILY_2"/>
    <property type="match status" value="1"/>
</dbReference>
<dbReference type="RefSeq" id="WP_143892781.1">
    <property type="nucleotide sequence ID" value="NZ_CP041666.1"/>
</dbReference>